<evidence type="ECO:0000259" key="4">
    <source>
        <dbReference type="PROSITE" id="PS50835"/>
    </source>
</evidence>
<dbReference type="Gene3D" id="2.60.40.10">
    <property type="entry name" value="Immunoglobulins"/>
    <property type="match status" value="1"/>
</dbReference>
<dbReference type="PANTHER" id="PTHR44170:SF6">
    <property type="entry name" value="CONTACTIN"/>
    <property type="match status" value="1"/>
</dbReference>
<gene>
    <name evidence="5" type="ORF">CKA38_00075</name>
</gene>
<evidence type="ECO:0000256" key="2">
    <source>
        <dbReference type="ARBA" id="ARBA00023157"/>
    </source>
</evidence>
<dbReference type="PANTHER" id="PTHR44170">
    <property type="entry name" value="PROTEIN SIDEKICK"/>
    <property type="match status" value="1"/>
</dbReference>
<keyword evidence="1" id="KW-0677">Repeat</keyword>
<dbReference type="PROSITE" id="PS50835">
    <property type="entry name" value="IG_LIKE"/>
    <property type="match status" value="1"/>
</dbReference>
<evidence type="ECO:0000256" key="1">
    <source>
        <dbReference type="ARBA" id="ARBA00022737"/>
    </source>
</evidence>
<evidence type="ECO:0000256" key="3">
    <source>
        <dbReference type="SAM" id="MobiDB-lite"/>
    </source>
</evidence>
<keyword evidence="6" id="KW-1185">Reference proteome</keyword>
<name>A0A2U8DZ91_9BACT</name>
<dbReference type="InterPro" id="IPR013783">
    <property type="entry name" value="Ig-like_fold"/>
</dbReference>
<dbReference type="KEGG" id="elut:CKA38_00075"/>
<evidence type="ECO:0000313" key="6">
    <source>
        <dbReference type="Proteomes" id="UP000244896"/>
    </source>
</evidence>
<dbReference type="GO" id="GO:0098609">
    <property type="term" value="P:cell-cell adhesion"/>
    <property type="evidence" value="ECO:0007669"/>
    <property type="project" value="TreeGrafter"/>
</dbReference>
<dbReference type="GO" id="GO:0016020">
    <property type="term" value="C:membrane"/>
    <property type="evidence" value="ECO:0007669"/>
    <property type="project" value="UniProtKB-SubCell"/>
</dbReference>
<reference evidence="5 6" key="1">
    <citation type="journal article" date="2018" name="Syst. Appl. Microbiol.">
        <title>Ereboglobus luteus gen. nov. sp. nov. from cockroach guts, and new insights into the oxygen relationship of the genera Opitutus and Didymococcus (Verrucomicrobia: Opitutaceae).</title>
        <authorList>
            <person name="Tegtmeier D."/>
            <person name="Belitz A."/>
            <person name="Radek R."/>
            <person name="Heimerl T."/>
            <person name="Brune A."/>
        </authorList>
    </citation>
    <scope>NUCLEOTIDE SEQUENCE [LARGE SCALE GENOMIC DNA]</scope>
    <source>
        <strain evidence="5 6">Ho45</strain>
    </source>
</reference>
<feature type="domain" description="Ig-like" evidence="4">
    <location>
        <begin position="27"/>
        <end position="107"/>
    </location>
</feature>
<protein>
    <recommendedName>
        <fullName evidence="4">Ig-like domain-containing protein</fullName>
    </recommendedName>
</protein>
<dbReference type="EMBL" id="CP023004">
    <property type="protein sequence ID" value="AWI07865.1"/>
    <property type="molecule type" value="Genomic_DNA"/>
</dbReference>
<dbReference type="AlphaFoldDB" id="A0A2U8DZ91"/>
<feature type="compositionally biased region" description="Low complexity" evidence="3">
    <location>
        <begin position="110"/>
        <end position="120"/>
    </location>
</feature>
<evidence type="ECO:0000313" key="5">
    <source>
        <dbReference type="EMBL" id="AWI07865.1"/>
    </source>
</evidence>
<feature type="region of interest" description="Disordered" evidence="3">
    <location>
        <begin position="110"/>
        <end position="134"/>
    </location>
</feature>
<dbReference type="Proteomes" id="UP000244896">
    <property type="component" value="Chromosome"/>
</dbReference>
<dbReference type="SUPFAM" id="SSF48726">
    <property type="entry name" value="Immunoglobulin"/>
    <property type="match status" value="1"/>
</dbReference>
<dbReference type="InterPro" id="IPR001258">
    <property type="entry name" value="NHL_repeat"/>
</dbReference>
<organism evidence="5 6">
    <name type="scientific">Ereboglobus luteus</name>
    <dbReference type="NCBI Taxonomy" id="1796921"/>
    <lineage>
        <taxon>Bacteria</taxon>
        <taxon>Pseudomonadati</taxon>
        <taxon>Verrucomicrobiota</taxon>
        <taxon>Opitutia</taxon>
        <taxon>Opitutales</taxon>
        <taxon>Opitutaceae</taxon>
        <taxon>Ereboglobus</taxon>
    </lineage>
</organism>
<keyword evidence="2" id="KW-1015">Disulfide bond</keyword>
<dbReference type="Pfam" id="PF01436">
    <property type="entry name" value="NHL"/>
    <property type="match status" value="1"/>
</dbReference>
<proteinExistence type="predicted"/>
<dbReference type="InterPro" id="IPR007110">
    <property type="entry name" value="Ig-like_dom"/>
</dbReference>
<dbReference type="InterPro" id="IPR036179">
    <property type="entry name" value="Ig-like_dom_sf"/>
</dbReference>
<dbReference type="InterPro" id="IPR013098">
    <property type="entry name" value="Ig_I-set"/>
</dbReference>
<dbReference type="OrthoDB" id="8660908at2"/>
<dbReference type="Pfam" id="PF07679">
    <property type="entry name" value="I-set"/>
    <property type="match status" value="1"/>
</dbReference>
<sequence>MTTDSTTGDIYVADTGNSTIRVFLDSPRILGHPENRIVATGATATFTVLAIGAPNPAYQWQKDGEIISSATAYSHIITNVQQADVGAYSVLVSNEMGGIVSNTATLTITASTSGTNTGTTAPPPTGDDTDKGGGGGGGAPGLLYLVALTILAALRRLRTA</sequence>
<accession>A0A2U8DZ91</accession>